<dbReference type="EMBL" id="JANBPK010001632">
    <property type="protein sequence ID" value="KAJ2921284.1"/>
    <property type="molecule type" value="Genomic_DNA"/>
</dbReference>
<evidence type="ECO:0000313" key="2">
    <source>
        <dbReference type="Proteomes" id="UP001140091"/>
    </source>
</evidence>
<dbReference type="Proteomes" id="UP001140091">
    <property type="component" value="Unassembled WGS sequence"/>
</dbReference>
<protein>
    <submittedName>
        <fullName evidence="1">Uncharacterized protein</fullName>
    </submittedName>
</protein>
<proteinExistence type="predicted"/>
<keyword evidence="2" id="KW-1185">Reference proteome</keyword>
<organism evidence="1 2">
    <name type="scientific">Candolleomyces eurysporus</name>
    <dbReference type="NCBI Taxonomy" id="2828524"/>
    <lineage>
        <taxon>Eukaryota</taxon>
        <taxon>Fungi</taxon>
        <taxon>Dikarya</taxon>
        <taxon>Basidiomycota</taxon>
        <taxon>Agaricomycotina</taxon>
        <taxon>Agaricomycetes</taxon>
        <taxon>Agaricomycetidae</taxon>
        <taxon>Agaricales</taxon>
        <taxon>Agaricineae</taxon>
        <taxon>Psathyrellaceae</taxon>
        <taxon>Candolleomyces</taxon>
    </lineage>
</organism>
<dbReference type="AlphaFoldDB" id="A0A9W8IV59"/>
<comment type="caution">
    <text evidence="1">The sequence shown here is derived from an EMBL/GenBank/DDBJ whole genome shotgun (WGS) entry which is preliminary data.</text>
</comment>
<evidence type="ECO:0000313" key="1">
    <source>
        <dbReference type="EMBL" id="KAJ2921284.1"/>
    </source>
</evidence>
<accession>A0A9W8IV59</accession>
<name>A0A9W8IV59_9AGAR</name>
<feature type="non-terminal residue" evidence="1">
    <location>
        <position position="178"/>
    </location>
</feature>
<dbReference type="OrthoDB" id="10391405at2759"/>
<reference evidence="1" key="1">
    <citation type="submission" date="2022-06" db="EMBL/GenBank/DDBJ databases">
        <title>Genome Sequence of Candolleomyces eurysporus.</title>
        <authorList>
            <person name="Buettner E."/>
        </authorList>
    </citation>
    <scope>NUCLEOTIDE SEQUENCE</scope>
    <source>
        <strain evidence="1">VTCC 930004</strain>
    </source>
</reference>
<gene>
    <name evidence="1" type="ORF">H1R20_g15811</name>
</gene>
<sequence>MGSKPGPSKQGAASGSKTRVEVVVPPAHAGANADHRLANTVGQLDTRMRQLEAKMDSMALGFAHSSFVLSNSQQSVAELCRRLDIACAAGERRFTAMKEARENLVVAVEELRKGKESVANNAPVMHLIERHIDSCEQMAGVVNTLSKHVITTVTELGASTEALATALGTTVEESSLQS</sequence>